<organism evidence="1 2">
    <name type="scientific">Arctium lappa</name>
    <name type="common">Greater burdock</name>
    <name type="synonym">Lappa major</name>
    <dbReference type="NCBI Taxonomy" id="4217"/>
    <lineage>
        <taxon>Eukaryota</taxon>
        <taxon>Viridiplantae</taxon>
        <taxon>Streptophyta</taxon>
        <taxon>Embryophyta</taxon>
        <taxon>Tracheophyta</taxon>
        <taxon>Spermatophyta</taxon>
        <taxon>Magnoliopsida</taxon>
        <taxon>eudicotyledons</taxon>
        <taxon>Gunneridae</taxon>
        <taxon>Pentapetalae</taxon>
        <taxon>asterids</taxon>
        <taxon>campanulids</taxon>
        <taxon>Asterales</taxon>
        <taxon>Asteraceae</taxon>
        <taxon>Carduoideae</taxon>
        <taxon>Cardueae</taxon>
        <taxon>Arctiinae</taxon>
        <taxon>Arctium</taxon>
    </lineage>
</organism>
<sequence length="117" mass="13306">MNAHLVLLSTTSTPATENGPGLFSDIGRKAKDLLTRDYLSNQRFSVSTTSVTGVEIMQGHSIIKWLKRRHFDSKGDANRPWNKLQMHFKGSRKEMAGEIRGRSHQTEDIWWCDGVSF</sequence>
<proteinExistence type="predicted"/>
<reference evidence="1 2" key="2">
    <citation type="journal article" date="2022" name="Mol. Ecol. Resour.">
        <title>The genomes of chicory, endive, great burdock and yacon provide insights into Asteraceae paleo-polyploidization history and plant inulin production.</title>
        <authorList>
            <person name="Fan W."/>
            <person name="Wang S."/>
            <person name="Wang H."/>
            <person name="Wang A."/>
            <person name="Jiang F."/>
            <person name="Liu H."/>
            <person name="Zhao H."/>
            <person name="Xu D."/>
            <person name="Zhang Y."/>
        </authorList>
    </citation>
    <scope>NUCLEOTIDE SEQUENCE [LARGE SCALE GENOMIC DNA]</scope>
    <source>
        <strain evidence="2">cv. Niubang</strain>
    </source>
</reference>
<keyword evidence="2" id="KW-1185">Reference proteome</keyword>
<dbReference type="EMBL" id="CM042049">
    <property type="protein sequence ID" value="KAI3747851.1"/>
    <property type="molecule type" value="Genomic_DNA"/>
</dbReference>
<gene>
    <name evidence="1" type="ORF">L6452_10544</name>
</gene>
<comment type="caution">
    <text evidence="1">The sequence shown here is derived from an EMBL/GenBank/DDBJ whole genome shotgun (WGS) entry which is preliminary data.</text>
</comment>
<accession>A0ACB9DNQ8</accession>
<evidence type="ECO:0000313" key="2">
    <source>
        <dbReference type="Proteomes" id="UP001055879"/>
    </source>
</evidence>
<name>A0ACB9DNQ8_ARCLA</name>
<reference evidence="2" key="1">
    <citation type="journal article" date="2022" name="Mol. Ecol. Resour.">
        <title>The genomes of chicory, endive, great burdock and yacon provide insights into Asteraceae palaeo-polyploidization history and plant inulin production.</title>
        <authorList>
            <person name="Fan W."/>
            <person name="Wang S."/>
            <person name="Wang H."/>
            <person name="Wang A."/>
            <person name="Jiang F."/>
            <person name="Liu H."/>
            <person name="Zhao H."/>
            <person name="Xu D."/>
            <person name="Zhang Y."/>
        </authorList>
    </citation>
    <scope>NUCLEOTIDE SEQUENCE [LARGE SCALE GENOMIC DNA]</scope>
    <source>
        <strain evidence="2">cv. Niubang</strain>
    </source>
</reference>
<protein>
    <submittedName>
        <fullName evidence="1">Uncharacterized protein</fullName>
    </submittedName>
</protein>
<dbReference type="Proteomes" id="UP001055879">
    <property type="component" value="Linkage Group LG03"/>
</dbReference>
<evidence type="ECO:0000313" key="1">
    <source>
        <dbReference type="EMBL" id="KAI3747851.1"/>
    </source>
</evidence>